<comment type="caution">
    <text evidence="8">The sequence shown here is derived from an EMBL/GenBank/DDBJ whole genome shotgun (WGS) entry which is preliminary data.</text>
</comment>
<feature type="transmembrane region" description="Helical" evidence="6">
    <location>
        <begin position="204"/>
        <end position="227"/>
    </location>
</feature>
<evidence type="ECO:0000256" key="2">
    <source>
        <dbReference type="ARBA" id="ARBA00022475"/>
    </source>
</evidence>
<proteinExistence type="predicted"/>
<keyword evidence="5 6" id="KW-0472">Membrane</keyword>
<evidence type="ECO:0000313" key="9">
    <source>
        <dbReference type="Proteomes" id="UP000076489"/>
    </source>
</evidence>
<dbReference type="RefSeq" id="WP_063340808.1">
    <property type="nucleotide sequence ID" value="NZ_LUKJ01000002.1"/>
</dbReference>
<name>A0A166QRW4_PSEFL</name>
<reference evidence="9" key="1">
    <citation type="submission" date="2016-03" db="EMBL/GenBank/DDBJ databases">
        <authorList>
            <person name="Ray J."/>
            <person name="Price M."/>
            <person name="Deutschbauer A."/>
        </authorList>
    </citation>
    <scope>NUCLEOTIDE SEQUENCE [LARGE SCALE GENOMIC DNA]</scope>
    <source>
        <strain evidence="9">FW300-N1B4</strain>
    </source>
</reference>
<keyword evidence="2" id="KW-1003">Cell membrane</keyword>
<dbReference type="OrthoDB" id="6984159at2"/>
<keyword evidence="4 6" id="KW-1133">Transmembrane helix</keyword>
<evidence type="ECO:0000256" key="6">
    <source>
        <dbReference type="SAM" id="Phobius"/>
    </source>
</evidence>
<accession>A0A166QRW4</accession>
<dbReference type="Pfam" id="PF00482">
    <property type="entry name" value="T2SSF"/>
    <property type="match status" value="1"/>
</dbReference>
<dbReference type="EMBL" id="LUKJ01000002">
    <property type="protein sequence ID" value="KZN20764.1"/>
    <property type="molecule type" value="Genomic_DNA"/>
</dbReference>
<gene>
    <name evidence="8" type="ORF">A1D17_04260</name>
</gene>
<evidence type="ECO:0000313" key="8">
    <source>
        <dbReference type="EMBL" id="KZN20764.1"/>
    </source>
</evidence>
<comment type="subcellular location">
    <subcellularLocation>
        <location evidence="1">Cell membrane</location>
        <topology evidence="1">Multi-pass membrane protein</topology>
    </subcellularLocation>
</comment>
<evidence type="ECO:0000256" key="4">
    <source>
        <dbReference type="ARBA" id="ARBA00022989"/>
    </source>
</evidence>
<dbReference type="AlphaFoldDB" id="A0A166QRW4"/>
<evidence type="ECO:0000256" key="1">
    <source>
        <dbReference type="ARBA" id="ARBA00004651"/>
    </source>
</evidence>
<organism evidence="8 9">
    <name type="scientific">Pseudomonas fluorescens</name>
    <dbReference type="NCBI Taxonomy" id="294"/>
    <lineage>
        <taxon>Bacteria</taxon>
        <taxon>Pseudomonadati</taxon>
        <taxon>Pseudomonadota</taxon>
        <taxon>Gammaproteobacteria</taxon>
        <taxon>Pseudomonadales</taxon>
        <taxon>Pseudomonadaceae</taxon>
        <taxon>Pseudomonas</taxon>
    </lineage>
</organism>
<dbReference type="Proteomes" id="UP000076489">
    <property type="component" value="Unassembled WGS sequence"/>
</dbReference>
<dbReference type="Gene3D" id="1.20.81.30">
    <property type="entry name" value="Type II secretion system (T2SS), domain F"/>
    <property type="match status" value="1"/>
</dbReference>
<feature type="transmembrane region" description="Helical" evidence="6">
    <location>
        <begin position="161"/>
        <end position="184"/>
    </location>
</feature>
<evidence type="ECO:0000256" key="3">
    <source>
        <dbReference type="ARBA" id="ARBA00022692"/>
    </source>
</evidence>
<keyword evidence="3 6" id="KW-0812">Transmembrane</keyword>
<sequence>MAYFKISYLGQDGTRQTAKKSAETKEQAIAATGVPSGAILDVSLDHFGAFTSALTEKKFPLLEQALMLSATASKLYAGKTFSRAIVESVPFKKLGLSQMQVDACQTAKDYLELFRFDETTVLLVDAGEKSGRLPDALYNAADSIKRREADRKEFGRAMTQGILYSSLGLMFSIGIPLWAGSTMIEFINVQKVSLQLNNFSEIILFLYSLYTDYTLGIIAVVIAAFIFRMQIWERTRRWPFVKFVNERMKVKRALDFVQAFQLLRKSGYTNPQTFRFLQVRSKGLTYQLYTESLDRLVEGRDLSSVFNNEEWPELLHQNLAGFDTQGPEGRDLLLSNMAGALREYYLSYSHKISKVCMVCGFALIIFTILMFAIGFYLPLVSFSANIT</sequence>
<feature type="transmembrane region" description="Helical" evidence="6">
    <location>
        <begin position="355"/>
        <end position="377"/>
    </location>
</feature>
<reference evidence="8 9" key="2">
    <citation type="journal article" date="2018" name="Nature">
        <title>Mutant phenotypes for thousands of bacterial genes of unknown function.</title>
        <authorList>
            <person name="Price M.N."/>
            <person name="Wetmore K.M."/>
            <person name="Waters R.J."/>
            <person name="Callaghan M."/>
            <person name="Ray J."/>
            <person name="Liu H."/>
            <person name="Kuehl J.V."/>
            <person name="Melnyk R.A."/>
            <person name="Lamson J.S."/>
            <person name="Suh Y."/>
            <person name="Carlson H.K."/>
            <person name="Esquivel Z."/>
            <person name="Sadeeshkumar H."/>
            <person name="Chakraborty R."/>
            <person name="Zane G.M."/>
            <person name="Rubin B.E."/>
            <person name="Wall J.D."/>
            <person name="Visel A."/>
            <person name="Bristow J."/>
            <person name="Blow M.J."/>
            <person name="Arkin A.P."/>
            <person name="Deutschbauer A.M."/>
        </authorList>
    </citation>
    <scope>NUCLEOTIDE SEQUENCE [LARGE SCALE GENOMIC DNA]</scope>
    <source>
        <strain evidence="8 9">FW300-N1B4</strain>
    </source>
</reference>
<dbReference type="InterPro" id="IPR018076">
    <property type="entry name" value="T2SS_GspF_dom"/>
</dbReference>
<dbReference type="InterPro" id="IPR042094">
    <property type="entry name" value="T2SS_GspF_sf"/>
</dbReference>
<dbReference type="GO" id="GO:0005886">
    <property type="term" value="C:plasma membrane"/>
    <property type="evidence" value="ECO:0007669"/>
    <property type="project" value="UniProtKB-SubCell"/>
</dbReference>
<evidence type="ECO:0000256" key="5">
    <source>
        <dbReference type="ARBA" id="ARBA00023136"/>
    </source>
</evidence>
<protein>
    <submittedName>
        <fullName evidence="8">Secretion protein</fullName>
    </submittedName>
</protein>
<evidence type="ECO:0000259" key="7">
    <source>
        <dbReference type="Pfam" id="PF00482"/>
    </source>
</evidence>
<feature type="domain" description="Type II secretion system protein GspF" evidence="7">
    <location>
        <begin position="114"/>
        <end position="174"/>
    </location>
</feature>